<dbReference type="RefSeq" id="WP_209656720.1">
    <property type="nucleotide sequence ID" value="NZ_JAGJCB010000026.1"/>
</dbReference>
<dbReference type="InterPro" id="IPR056471">
    <property type="entry name" value="HD-CE"/>
</dbReference>
<keyword evidence="4" id="KW-0143">Chaperone</keyword>
<organism evidence="6 7">
    <name type="scientific">Mariniflexile gromovii</name>
    <dbReference type="NCBI Taxonomy" id="362523"/>
    <lineage>
        <taxon>Bacteria</taxon>
        <taxon>Pseudomonadati</taxon>
        <taxon>Bacteroidota</taxon>
        <taxon>Flavobacteriia</taxon>
        <taxon>Flavobacteriales</taxon>
        <taxon>Flavobacteriaceae</taxon>
        <taxon>Mariniflexile</taxon>
    </lineage>
</organism>
<dbReference type="PANTHER" id="PTHR11528">
    <property type="entry name" value="HEAT SHOCK PROTEIN 90 FAMILY MEMBER"/>
    <property type="match status" value="1"/>
</dbReference>
<keyword evidence="7" id="KW-1185">Reference proteome</keyword>
<dbReference type="PRINTS" id="PR00775">
    <property type="entry name" value="HEATSHOCK90"/>
</dbReference>
<dbReference type="InterPro" id="IPR001404">
    <property type="entry name" value="Hsp90_fam"/>
</dbReference>
<proteinExistence type="inferred from homology"/>
<evidence type="ECO:0000313" key="6">
    <source>
        <dbReference type="EMBL" id="MBP0905588.1"/>
    </source>
</evidence>
<evidence type="ECO:0000259" key="5">
    <source>
        <dbReference type="Pfam" id="PF24391"/>
    </source>
</evidence>
<evidence type="ECO:0000256" key="2">
    <source>
        <dbReference type="ARBA" id="ARBA00022741"/>
    </source>
</evidence>
<dbReference type="GO" id="GO:0005524">
    <property type="term" value="F:ATP binding"/>
    <property type="evidence" value="ECO:0007669"/>
    <property type="project" value="UniProtKB-KW"/>
</dbReference>
<dbReference type="Proteomes" id="UP000670776">
    <property type="component" value="Unassembled WGS sequence"/>
</dbReference>
<reference evidence="6 7" key="1">
    <citation type="submission" date="2021-04" db="EMBL/GenBank/DDBJ databases">
        <title>Mariniflexile gromovii gen. nov., sp. nov., a gliding bacterium isolated from the sea urchin Strongylocentrotus intermedius.</title>
        <authorList>
            <person name="Ko S."/>
            <person name="Le V."/>
            <person name="Ahn C.-Y."/>
            <person name="Oh H.-M."/>
        </authorList>
    </citation>
    <scope>NUCLEOTIDE SEQUENCE [LARGE SCALE GENOMIC DNA]</scope>
    <source>
        <strain evidence="6 7">KCTC 12570</strain>
    </source>
</reference>
<gene>
    <name evidence="6" type="ORF">J8H85_17300</name>
</gene>
<dbReference type="Gene3D" id="3.30.565.10">
    <property type="entry name" value="Histidine kinase-like ATPase, C-terminal domain"/>
    <property type="match status" value="1"/>
</dbReference>
<evidence type="ECO:0000256" key="3">
    <source>
        <dbReference type="ARBA" id="ARBA00022840"/>
    </source>
</evidence>
<dbReference type="EMBL" id="JAGJCB010000026">
    <property type="protein sequence ID" value="MBP0905588.1"/>
    <property type="molecule type" value="Genomic_DNA"/>
</dbReference>
<sequence length="795" mass="92022">MEEIIKGYLDDIRNNFPQLTDHSLDHSRMLWNYANIIIGDRKFYLNPLEGFVLHAVFLIHDSGMCFSILNNKEEIENDRIYQDYLTEYGDNEENRNEALFYTIRIRHGDYALRVATEKLKHGEYLVNDTILREELSLIIGKIAKSHTCHINYIERELDYIYISPNYSVDWKIDCSKLAFILRTSDAAHLDNLRTPKTLKLISELGEVSRNHWIFQKKLGFPILSEDNTLIYNTNSPFSQNQQKAWWYCYNAFKVLDDELKKANEYFELNGKTPFSARGVKSINDTLLIGEKYVRTKGWVAFDTQVKVSNPVHIASELGGVKLYGQISFALRELIQNSIDAINIHRIFTGQNNENLGEIKVSLEEEDNHICLIVTDNGIGMSQTLLCNEILDFGGSYWRSNRFGFEFEGIKTKGFQSIGKFGVGFFSIFMLGQKITVTSWKFGEGIEKMKTLDFYDGLFSSPVLRDSNEEERKRILDRGTTIKVKLALPPNDENGIIGKHRFVDNRLFTLVKYYIPGCNVKISVKELNGDIRTIEPNYPYNLKLDKLIDFFYIPTIGNDYNSFIQQIKELKIELTDIIDNDRNYGKLAILPSNWGNYLNSTALVLSKGIKVNELRGFIGYIIVDEIISIKRDVFSKIVPFETLKKWAIIQIKYIENNQLVGLYINSYLSLLLTFGFYKDDLPIALKKTNNIYKNVSVKELKLFLKSNNEVNFYMEGYSNSIKSPNCDGFIFLSLNLAFNNIVKEIDQSKLLTYNNKLKGIFDEIWKNYVFNDNRFEGIGMLNSPYSLIRNYKKVIS</sequence>
<keyword evidence="3 6" id="KW-0067">ATP-binding</keyword>
<name>A0ABS4BYD1_9FLAO</name>
<protein>
    <submittedName>
        <fullName evidence="6">ATP-binding protein</fullName>
    </submittedName>
</protein>
<evidence type="ECO:0000313" key="7">
    <source>
        <dbReference type="Proteomes" id="UP000670776"/>
    </source>
</evidence>
<evidence type="ECO:0000256" key="1">
    <source>
        <dbReference type="ARBA" id="ARBA00008239"/>
    </source>
</evidence>
<dbReference type="Pfam" id="PF24391">
    <property type="entry name" value="HD-CE"/>
    <property type="match status" value="1"/>
</dbReference>
<dbReference type="SUPFAM" id="SSF55874">
    <property type="entry name" value="ATPase domain of HSP90 chaperone/DNA topoisomerase II/histidine kinase"/>
    <property type="match status" value="1"/>
</dbReference>
<comment type="similarity">
    <text evidence="1">Belongs to the heat shock protein 90 family.</text>
</comment>
<accession>A0ABS4BYD1</accession>
<comment type="caution">
    <text evidence="6">The sequence shown here is derived from an EMBL/GenBank/DDBJ whole genome shotgun (WGS) entry which is preliminary data.</text>
</comment>
<dbReference type="InterPro" id="IPR020575">
    <property type="entry name" value="Hsp90_N"/>
</dbReference>
<keyword evidence="2" id="KW-0547">Nucleotide-binding</keyword>
<dbReference type="Pfam" id="PF13589">
    <property type="entry name" value="HATPase_c_3"/>
    <property type="match status" value="1"/>
</dbReference>
<dbReference type="InterPro" id="IPR036890">
    <property type="entry name" value="HATPase_C_sf"/>
</dbReference>
<evidence type="ECO:0000256" key="4">
    <source>
        <dbReference type="ARBA" id="ARBA00023186"/>
    </source>
</evidence>
<feature type="domain" description="HD-CE" evidence="5">
    <location>
        <begin position="16"/>
        <end position="261"/>
    </location>
</feature>